<reference evidence="2 3" key="1">
    <citation type="submission" date="2018-02" db="EMBL/GenBank/DDBJ databases">
        <title>The genomes of Aspergillus section Nigri reveals drivers in fungal speciation.</title>
        <authorList>
            <consortium name="DOE Joint Genome Institute"/>
            <person name="Vesth T.C."/>
            <person name="Nybo J."/>
            <person name="Theobald S."/>
            <person name="Brandl J."/>
            <person name="Frisvad J.C."/>
            <person name="Nielsen K.F."/>
            <person name="Lyhne E.K."/>
            <person name="Kogle M.E."/>
            <person name="Kuo A."/>
            <person name="Riley R."/>
            <person name="Clum A."/>
            <person name="Nolan M."/>
            <person name="Lipzen A."/>
            <person name="Salamov A."/>
            <person name="Henrissat B."/>
            <person name="Wiebenga A."/>
            <person name="De vries R.P."/>
            <person name="Grigoriev I.V."/>
            <person name="Mortensen U.H."/>
            <person name="Andersen M.R."/>
            <person name="Baker S.E."/>
        </authorList>
    </citation>
    <scope>NUCLEOTIDE SEQUENCE [LARGE SCALE GENOMIC DNA]</scope>
    <source>
        <strain evidence="2 3">CBS 707.79</strain>
    </source>
</reference>
<dbReference type="EMBL" id="KZ825959">
    <property type="protein sequence ID" value="PYH91024.1"/>
    <property type="molecule type" value="Genomic_DNA"/>
</dbReference>
<sequence length="291" mass="32741">MFSSTAPTQAPSRGSDLEQAYTSATGPNGRRRRSRGSSDDEGGLTWDGYTNEELRGWRTIPVLAASPLDERGNNDAYWEIIRIIKALEIPYKGMDFIRRQSEWNPEPNPIMTAMVFVKSKNRPAWLRACRQIRAYLIANDLEEVSVDIVGPKAFATPRVFTVLSTNPVSQVWDAVRNRIMDSIDLTDVLNGRLFPVWPECRNARQPPTVLVLVNHRSKQDWRGTRETVVGILTEFGLDMVAVNISKDVIRRPTAGKDLQRSIFHDPARPGESLGLKLQPTAAYTFGGYIEL</sequence>
<organism evidence="2 3">
    <name type="scientific">Aspergillus ellipticus CBS 707.79</name>
    <dbReference type="NCBI Taxonomy" id="1448320"/>
    <lineage>
        <taxon>Eukaryota</taxon>
        <taxon>Fungi</taxon>
        <taxon>Dikarya</taxon>
        <taxon>Ascomycota</taxon>
        <taxon>Pezizomycotina</taxon>
        <taxon>Eurotiomycetes</taxon>
        <taxon>Eurotiomycetidae</taxon>
        <taxon>Eurotiales</taxon>
        <taxon>Aspergillaceae</taxon>
        <taxon>Aspergillus</taxon>
        <taxon>Aspergillus subgen. Circumdati</taxon>
    </lineage>
</organism>
<name>A0A319D160_9EURO</name>
<dbReference type="Proteomes" id="UP000247810">
    <property type="component" value="Unassembled WGS sequence"/>
</dbReference>
<evidence type="ECO:0000313" key="2">
    <source>
        <dbReference type="EMBL" id="PYH91024.1"/>
    </source>
</evidence>
<accession>A0A319D160</accession>
<gene>
    <name evidence="2" type="ORF">BO71DRAFT_486607</name>
</gene>
<feature type="compositionally biased region" description="Polar residues" evidence="1">
    <location>
        <begin position="1"/>
        <end position="12"/>
    </location>
</feature>
<proteinExistence type="predicted"/>
<evidence type="ECO:0000313" key="3">
    <source>
        <dbReference type="Proteomes" id="UP000247810"/>
    </source>
</evidence>
<dbReference type="AlphaFoldDB" id="A0A319D160"/>
<feature type="region of interest" description="Disordered" evidence="1">
    <location>
        <begin position="1"/>
        <end position="47"/>
    </location>
</feature>
<protein>
    <submittedName>
        <fullName evidence="2">Uncharacterized protein</fullName>
    </submittedName>
</protein>
<keyword evidence="3" id="KW-1185">Reference proteome</keyword>
<dbReference type="OrthoDB" id="5424209at2759"/>
<dbReference type="STRING" id="1448320.A0A319D160"/>
<dbReference type="VEuPathDB" id="FungiDB:BO71DRAFT_486607"/>
<evidence type="ECO:0000256" key="1">
    <source>
        <dbReference type="SAM" id="MobiDB-lite"/>
    </source>
</evidence>